<sequence length="143" mass="15501">MVCFQDAGTWGAIEVPLVEMKLSDVIELVKKLDIPTERMSFIVEKMRSSNLSGLVLSACDLSEVQQALKLNLGDWTLFKLLIETLRSWEPISACLIETPHSLTSPPAAAATATTAAAAAALASSTSLSSSIQEHKRRLTSQNW</sequence>
<dbReference type="WBParaSite" id="GPUH_0002566201-mRNA-1">
    <property type="protein sequence ID" value="GPUH_0002566201-mRNA-1"/>
    <property type="gene ID" value="GPUH_0002566201"/>
</dbReference>
<dbReference type="EMBL" id="UYRT01106044">
    <property type="protein sequence ID" value="VDN44447.1"/>
    <property type="molecule type" value="Genomic_DNA"/>
</dbReference>
<gene>
    <name evidence="2" type="ORF">GPUH_LOCUS25632</name>
</gene>
<organism evidence="4">
    <name type="scientific">Gongylonema pulchrum</name>
    <dbReference type="NCBI Taxonomy" id="637853"/>
    <lineage>
        <taxon>Eukaryota</taxon>
        <taxon>Metazoa</taxon>
        <taxon>Ecdysozoa</taxon>
        <taxon>Nematoda</taxon>
        <taxon>Chromadorea</taxon>
        <taxon>Rhabditida</taxon>
        <taxon>Spirurina</taxon>
        <taxon>Spiruromorpha</taxon>
        <taxon>Spiruroidea</taxon>
        <taxon>Gongylonematidae</taxon>
        <taxon>Gongylonema</taxon>
    </lineage>
</organism>
<accession>A0A183EXE1</accession>
<dbReference type="GO" id="GO:0030165">
    <property type="term" value="F:PDZ domain binding"/>
    <property type="evidence" value="ECO:0007669"/>
    <property type="project" value="TreeGrafter"/>
</dbReference>
<dbReference type="Pfam" id="PF23307">
    <property type="entry name" value="SAM_KIDINS220"/>
    <property type="match status" value="1"/>
</dbReference>
<name>A0A183EXE1_9BILA</name>
<evidence type="ECO:0000313" key="2">
    <source>
        <dbReference type="EMBL" id="VDN44447.1"/>
    </source>
</evidence>
<protein>
    <recommendedName>
        <fullName evidence="1">Kinase D-interacting substrate of 220 kDa-like SAM domain-containing protein</fullName>
    </recommendedName>
</protein>
<reference evidence="4" key="1">
    <citation type="submission" date="2016-06" db="UniProtKB">
        <authorList>
            <consortium name="WormBaseParasite"/>
        </authorList>
    </citation>
    <scope>IDENTIFICATION</scope>
</reference>
<evidence type="ECO:0000313" key="4">
    <source>
        <dbReference type="WBParaSite" id="GPUH_0002566201-mRNA-1"/>
    </source>
</evidence>
<feature type="domain" description="Kinase D-interacting substrate of 220 kDa-like SAM" evidence="1">
    <location>
        <begin position="14"/>
        <end position="89"/>
    </location>
</feature>
<dbReference type="Proteomes" id="UP000271098">
    <property type="component" value="Unassembled WGS sequence"/>
</dbReference>
<dbReference type="OrthoDB" id="6084525at2759"/>
<dbReference type="GO" id="GO:0019887">
    <property type="term" value="F:protein kinase regulator activity"/>
    <property type="evidence" value="ECO:0007669"/>
    <property type="project" value="TreeGrafter"/>
</dbReference>
<keyword evidence="3" id="KW-1185">Reference proteome</keyword>
<dbReference type="InterPro" id="IPR057092">
    <property type="entry name" value="SAM_KIDINS220"/>
</dbReference>
<dbReference type="PANTHER" id="PTHR24116">
    <property type="entry name" value="KINASE D-INTERACTING SUBSTRATE OF 220 KDA"/>
    <property type="match status" value="1"/>
</dbReference>
<dbReference type="InterPro" id="IPR052771">
    <property type="entry name" value="Neurotrophin_sig_adaptor"/>
</dbReference>
<dbReference type="PANTHER" id="PTHR24116:SF0">
    <property type="entry name" value="KINASE D-INTERACTING SUBSTRATE OF 220 KDA"/>
    <property type="match status" value="1"/>
</dbReference>
<evidence type="ECO:0000259" key="1">
    <source>
        <dbReference type="Pfam" id="PF23307"/>
    </source>
</evidence>
<proteinExistence type="predicted"/>
<reference evidence="2 3" key="2">
    <citation type="submission" date="2018-11" db="EMBL/GenBank/DDBJ databases">
        <authorList>
            <consortium name="Pathogen Informatics"/>
        </authorList>
    </citation>
    <scope>NUCLEOTIDE SEQUENCE [LARGE SCALE GENOMIC DNA]</scope>
</reference>
<dbReference type="AlphaFoldDB" id="A0A183EXE1"/>
<evidence type="ECO:0000313" key="3">
    <source>
        <dbReference type="Proteomes" id="UP000271098"/>
    </source>
</evidence>